<reference evidence="1 2" key="1">
    <citation type="submission" date="2016-11" db="EMBL/GenBank/DDBJ databases">
        <title>Whole genomes of Flavobacteriaceae.</title>
        <authorList>
            <person name="Stine C."/>
            <person name="Li C."/>
            <person name="Tadesse D."/>
        </authorList>
    </citation>
    <scope>NUCLEOTIDE SEQUENCE [LARGE SCALE GENOMIC DNA]</scope>
    <source>
        <strain evidence="1 2">DSM 24704</strain>
    </source>
</reference>
<dbReference type="AlphaFoldDB" id="A0A227PEI9"/>
<feature type="non-terminal residue" evidence="1">
    <location>
        <position position="165"/>
    </location>
</feature>
<dbReference type="EMBL" id="MUGS01000009">
    <property type="protein sequence ID" value="OXG07718.1"/>
    <property type="molecule type" value="Genomic_DNA"/>
</dbReference>
<keyword evidence="2" id="KW-1185">Reference proteome</keyword>
<feature type="non-terminal residue" evidence="1">
    <location>
        <position position="1"/>
    </location>
</feature>
<comment type="caution">
    <text evidence="1">The sequence shown here is derived from an EMBL/GenBank/DDBJ whole genome shotgun (WGS) entry which is preliminary data.</text>
</comment>
<proteinExistence type="predicted"/>
<accession>A0A227PEI9</accession>
<organism evidence="1 2">
    <name type="scientific">Flavobacterium araucananum</name>
    <dbReference type="NCBI Taxonomy" id="946678"/>
    <lineage>
        <taxon>Bacteria</taxon>
        <taxon>Pseudomonadati</taxon>
        <taxon>Bacteroidota</taxon>
        <taxon>Flavobacteriia</taxon>
        <taxon>Flavobacteriales</taxon>
        <taxon>Flavobacteriaceae</taxon>
        <taxon>Flavobacterium</taxon>
    </lineage>
</organism>
<dbReference type="RefSeq" id="WP_165769778.1">
    <property type="nucleotide sequence ID" value="NZ_MUGS01000009.1"/>
</dbReference>
<evidence type="ECO:0000313" key="2">
    <source>
        <dbReference type="Proteomes" id="UP000214684"/>
    </source>
</evidence>
<evidence type="ECO:0000313" key="1">
    <source>
        <dbReference type="EMBL" id="OXG07718.1"/>
    </source>
</evidence>
<gene>
    <name evidence="1" type="ORF">B0A64_07660</name>
</gene>
<sequence length="165" mass="19057">KADLPKIDKDLPFIELEGKFTATVPYTLEGWSKGVDLSKEDPEKLEAEVKGRMNEIADLYRNKDIEGLAKEQHNRVKEIDQAFYFNKKESSEEWETELKDDFNQSIGIEVVKGKMKIMGEGKLVTILIDKGPFYNKAVIRNETKDTYIVYPQYFYRPSPGAKLEI</sequence>
<protein>
    <submittedName>
        <fullName evidence="1">Uncharacterized protein</fullName>
    </submittedName>
</protein>
<dbReference type="Proteomes" id="UP000214684">
    <property type="component" value="Unassembled WGS sequence"/>
</dbReference>
<name>A0A227PEI9_9FLAO</name>